<evidence type="ECO:0000313" key="5">
    <source>
        <dbReference type="Proteomes" id="UP001139311"/>
    </source>
</evidence>
<protein>
    <submittedName>
        <fullName evidence="4">PRC-barrel domain-containing protein</fullName>
    </submittedName>
</protein>
<accession>A0A9X1L6Y0</accession>
<evidence type="ECO:0000259" key="3">
    <source>
        <dbReference type="Pfam" id="PF05239"/>
    </source>
</evidence>
<dbReference type="Pfam" id="PF05239">
    <property type="entry name" value="PRC"/>
    <property type="match status" value="1"/>
</dbReference>
<feature type="chain" id="PRO_5040964997" evidence="2">
    <location>
        <begin position="27"/>
        <end position="321"/>
    </location>
</feature>
<keyword evidence="5" id="KW-1185">Reference proteome</keyword>
<dbReference type="PANTHER" id="PTHR36505:SF1">
    <property type="entry name" value="BLR1072 PROTEIN"/>
    <property type="match status" value="1"/>
</dbReference>
<dbReference type="PANTHER" id="PTHR36505">
    <property type="entry name" value="BLR1072 PROTEIN"/>
    <property type="match status" value="1"/>
</dbReference>
<reference evidence="4" key="1">
    <citation type="submission" date="2021-10" db="EMBL/GenBank/DDBJ databases">
        <title>Roseicella aerolatum sp. nov., isolated from aerosols of e-waste dismantling site.</title>
        <authorList>
            <person name="Qin T."/>
        </authorList>
    </citation>
    <scope>NUCLEOTIDE SEQUENCE</scope>
    <source>
        <strain evidence="4">GB24</strain>
    </source>
</reference>
<name>A0A9X1L6Y0_9PROT</name>
<dbReference type="AlphaFoldDB" id="A0A9X1L6Y0"/>
<gene>
    <name evidence="4" type="ORF">LHA35_06195</name>
</gene>
<evidence type="ECO:0000313" key="4">
    <source>
        <dbReference type="EMBL" id="MCB4821321.1"/>
    </source>
</evidence>
<dbReference type="Gene3D" id="2.30.30.240">
    <property type="entry name" value="PRC-barrel domain"/>
    <property type="match status" value="1"/>
</dbReference>
<keyword evidence="2" id="KW-0732">Signal</keyword>
<organism evidence="4 5">
    <name type="scientific">Roseicella aerolata</name>
    <dbReference type="NCBI Taxonomy" id="2883479"/>
    <lineage>
        <taxon>Bacteria</taxon>
        <taxon>Pseudomonadati</taxon>
        <taxon>Pseudomonadota</taxon>
        <taxon>Alphaproteobacteria</taxon>
        <taxon>Acetobacterales</taxon>
        <taxon>Roseomonadaceae</taxon>
        <taxon>Roseicella</taxon>
    </lineage>
</organism>
<dbReference type="InterPro" id="IPR011033">
    <property type="entry name" value="PRC_barrel-like_sf"/>
</dbReference>
<evidence type="ECO:0000256" key="2">
    <source>
        <dbReference type="SAM" id="SignalP"/>
    </source>
</evidence>
<comment type="caution">
    <text evidence="4">The sequence shown here is derived from an EMBL/GenBank/DDBJ whole genome shotgun (WGS) entry which is preliminary data.</text>
</comment>
<sequence>MGATTRWRADASALAVLLAIAGPAAAQAPPPAGDPARPGAEPAGTACQEALAALDRRMDAEGFWVSGYRASFGWSGVSAPPGTEPNLGARAPGLVAAGGAPVAGVAPARPAGREAEATANPFAGADWRAAPAQAVRTLFAAAQILAQNGKEEACQAVLAEAQDSYDAFVAQLREAGVDPAGITSWRQKQLALAVPVMRQAGGLPLDSITGAELRSPQDERLGRIADLVADPRGGAPAYVVVGRGGFLGLGRDHVAVPWHRLRVTPGLDTFVLDMSRRELDAAPRVDRAAFATAEGHAARAEELRRFWGDPPPAGAERERGG</sequence>
<dbReference type="RefSeq" id="WP_226605898.1">
    <property type="nucleotide sequence ID" value="NZ_JAJAQI010000007.1"/>
</dbReference>
<dbReference type="SUPFAM" id="SSF50346">
    <property type="entry name" value="PRC-barrel domain"/>
    <property type="match status" value="1"/>
</dbReference>
<dbReference type="Proteomes" id="UP001139311">
    <property type="component" value="Unassembled WGS sequence"/>
</dbReference>
<feature type="compositionally biased region" description="Low complexity" evidence="1">
    <location>
        <begin position="34"/>
        <end position="44"/>
    </location>
</feature>
<dbReference type="EMBL" id="JAJAQI010000007">
    <property type="protein sequence ID" value="MCB4821321.1"/>
    <property type="molecule type" value="Genomic_DNA"/>
</dbReference>
<dbReference type="InterPro" id="IPR027275">
    <property type="entry name" value="PRC-brl_dom"/>
</dbReference>
<proteinExistence type="predicted"/>
<feature type="region of interest" description="Disordered" evidence="1">
    <location>
        <begin position="25"/>
        <end position="44"/>
    </location>
</feature>
<feature type="domain" description="PRC-barrel" evidence="3">
    <location>
        <begin position="206"/>
        <end position="273"/>
    </location>
</feature>
<evidence type="ECO:0000256" key="1">
    <source>
        <dbReference type="SAM" id="MobiDB-lite"/>
    </source>
</evidence>
<feature type="signal peptide" evidence="2">
    <location>
        <begin position="1"/>
        <end position="26"/>
    </location>
</feature>